<proteinExistence type="predicted"/>
<dbReference type="EMBL" id="JAEPRD010000393">
    <property type="protein sequence ID" value="KAG2191526.1"/>
    <property type="molecule type" value="Genomic_DNA"/>
</dbReference>
<keyword evidence="2" id="KW-1185">Reference proteome</keyword>
<gene>
    <name evidence="1" type="ORF">INT47_012815</name>
</gene>
<dbReference type="Proteomes" id="UP000603453">
    <property type="component" value="Unassembled WGS sequence"/>
</dbReference>
<organism evidence="1 2">
    <name type="scientific">Mucor saturninus</name>
    <dbReference type="NCBI Taxonomy" id="64648"/>
    <lineage>
        <taxon>Eukaryota</taxon>
        <taxon>Fungi</taxon>
        <taxon>Fungi incertae sedis</taxon>
        <taxon>Mucoromycota</taxon>
        <taxon>Mucoromycotina</taxon>
        <taxon>Mucoromycetes</taxon>
        <taxon>Mucorales</taxon>
        <taxon>Mucorineae</taxon>
        <taxon>Mucoraceae</taxon>
        <taxon>Mucor</taxon>
    </lineage>
</organism>
<dbReference type="AlphaFoldDB" id="A0A8H7UMI2"/>
<sequence length="100" mass="11386">MNPNNTQLSKAEFFRLYETAINHMNREFRSVPATVSNHMYMKSGEHCKCCSQLKKPQRANNKASVNKPLVAASSGMKYQTFSNICKANSVKQLRITEIML</sequence>
<protein>
    <submittedName>
        <fullName evidence="1">Uncharacterized protein</fullName>
    </submittedName>
</protein>
<evidence type="ECO:0000313" key="2">
    <source>
        <dbReference type="Proteomes" id="UP000603453"/>
    </source>
</evidence>
<evidence type="ECO:0000313" key="1">
    <source>
        <dbReference type="EMBL" id="KAG2191526.1"/>
    </source>
</evidence>
<reference evidence="1" key="1">
    <citation type="submission" date="2020-12" db="EMBL/GenBank/DDBJ databases">
        <title>Metabolic potential, ecology and presence of endohyphal bacteria is reflected in genomic diversity of Mucoromycotina.</title>
        <authorList>
            <person name="Muszewska A."/>
            <person name="Okrasinska A."/>
            <person name="Steczkiewicz K."/>
            <person name="Drgas O."/>
            <person name="Orlowska M."/>
            <person name="Perlinska-Lenart U."/>
            <person name="Aleksandrzak-Piekarczyk T."/>
            <person name="Szatraj K."/>
            <person name="Zielenkiewicz U."/>
            <person name="Pilsyk S."/>
            <person name="Malc E."/>
            <person name="Mieczkowski P."/>
            <person name="Kruszewska J.S."/>
            <person name="Biernat P."/>
            <person name="Pawlowska J."/>
        </authorList>
    </citation>
    <scope>NUCLEOTIDE SEQUENCE</scope>
    <source>
        <strain evidence="1">WA0000017839</strain>
    </source>
</reference>
<name>A0A8H7UMI2_9FUNG</name>
<comment type="caution">
    <text evidence="1">The sequence shown here is derived from an EMBL/GenBank/DDBJ whole genome shotgun (WGS) entry which is preliminary data.</text>
</comment>
<accession>A0A8H7UMI2</accession>